<keyword evidence="3" id="KW-1185">Reference proteome</keyword>
<dbReference type="InterPro" id="IPR037523">
    <property type="entry name" value="VOC_core"/>
</dbReference>
<gene>
    <name evidence="2" type="ORF">LQG66_00765</name>
</gene>
<reference evidence="2" key="1">
    <citation type="journal article" date="2024" name="Antonie Van Leeuwenhoek">
        <title>Bradyrhizobium ontarionense sp. nov., a novel bacterial symbiont isolated from Aeschynomene indica (Indian jointvetch), harbours photosynthesis, nitrogen fixation and nitrous oxide (N2O) reductase genes.</title>
        <authorList>
            <person name="Bromfield E.S.P."/>
            <person name="Cloutier S."/>
        </authorList>
    </citation>
    <scope>NUCLEOTIDE SEQUENCE</scope>
    <source>
        <strain evidence="2">A19</strain>
    </source>
</reference>
<dbReference type="PANTHER" id="PTHR35006">
    <property type="entry name" value="GLYOXALASE FAMILY PROTEIN (AFU_ORTHOLOGUE AFUA_5G14830)"/>
    <property type="match status" value="1"/>
</dbReference>
<name>A0ABY3RC81_9BRAD</name>
<dbReference type="Pfam" id="PF00903">
    <property type="entry name" value="Glyoxalase"/>
    <property type="match status" value="1"/>
</dbReference>
<dbReference type="PROSITE" id="PS51819">
    <property type="entry name" value="VOC"/>
    <property type="match status" value="1"/>
</dbReference>
<evidence type="ECO:0000313" key="2">
    <source>
        <dbReference type="EMBL" id="UFZ04888.1"/>
    </source>
</evidence>
<accession>A0ABY3RC81</accession>
<feature type="domain" description="VOC" evidence="1">
    <location>
        <begin position="1"/>
        <end position="122"/>
    </location>
</feature>
<proteinExistence type="predicted"/>
<dbReference type="CDD" id="cd07262">
    <property type="entry name" value="VOC_like"/>
    <property type="match status" value="1"/>
</dbReference>
<evidence type="ECO:0000313" key="3">
    <source>
        <dbReference type="Proteomes" id="UP001431010"/>
    </source>
</evidence>
<dbReference type="Proteomes" id="UP001431010">
    <property type="component" value="Chromosome"/>
</dbReference>
<dbReference type="Gene3D" id="3.10.180.10">
    <property type="entry name" value="2,3-Dihydroxybiphenyl 1,2-Dioxygenase, domain 1"/>
    <property type="match status" value="1"/>
</dbReference>
<evidence type="ECO:0000259" key="1">
    <source>
        <dbReference type="PROSITE" id="PS51819"/>
    </source>
</evidence>
<dbReference type="EMBL" id="CP088156">
    <property type="protein sequence ID" value="UFZ04888.1"/>
    <property type="molecule type" value="Genomic_DNA"/>
</dbReference>
<protein>
    <submittedName>
        <fullName evidence="2">VOC family protein</fullName>
    </submittedName>
</protein>
<dbReference type="InterPro" id="IPR004360">
    <property type="entry name" value="Glyas_Fos-R_dOase_dom"/>
</dbReference>
<dbReference type="PANTHER" id="PTHR35006:SF4">
    <property type="entry name" value="BLR7706 PROTEIN"/>
    <property type="match status" value="1"/>
</dbReference>
<sequence>MIDHVSIGVSDLVRSARFYELALAPLGLTRLIERPATVGFGKAYPEFWINLRSAMARVSAETGSHLCFRAKSTAEVDAFHAAAITAGGVSDGAPGLRPHDRVRYYAAFVLDPDGNRIEAVTFPAE</sequence>
<organism evidence="2 3">
    <name type="scientific">Bradyrhizobium ontarionense</name>
    <dbReference type="NCBI Taxonomy" id="2898149"/>
    <lineage>
        <taxon>Bacteria</taxon>
        <taxon>Pseudomonadati</taxon>
        <taxon>Pseudomonadota</taxon>
        <taxon>Alphaproteobacteria</taxon>
        <taxon>Hyphomicrobiales</taxon>
        <taxon>Nitrobacteraceae</taxon>
        <taxon>Bradyrhizobium</taxon>
    </lineage>
</organism>
<dbReference type="InterPro" id="IPR029068">
    <property type="entry name" value="Glyas_Bleomycin-R_OHBP_Dase"/>
</dbReference>
<dbReference type="SUPFAM" id="SSF54593">
    <property type="entry name" value="Glyoxalase/Bleomycin resistance protein/Dihydroxybiphenyl dioxygenase"/>
    <property type="match status" value="1"/>
</dbReference>
<dbReference type="RefSeq" id="WP_231322307.1">
    <property type="nucleotide sequence ID" value="NZ_CP088156.1"/>
</dbReference>